<dbReference type="EMBL" id="LVLJ01001741">
    <property type="protein sequence ID" value="OAE28336.1"/>
    <property type="molecule type" value="Genomic_DNA"/>
</dbReference>
<evidence type="ECO:0000313" key="2">
    <source>
        <dbReference type="EMBL" id="OAE28336.1"/>
    </source>
</evidence>
<accession>A0A176W852</accession>
<feature type="compositionally biased region" description="Polar residues" evidence="1">
    <location>
        <begin position="119"/>
        <end position="129"/>
    </location>
</feature>
<evidence type="ECO:0000313" key="3">
    <source>
        <dbReference type="Proteomes" id="UP000077202"/>
    </source>
</evidence>
<reference evidence="2" key="1">
    <citation type="submission" date="2016-03" db="EMBL/GenBank/DDBJ databases">
        <title>Mechanisms controlling the formation of the plant cell surface in tip-growing cells are functionally conserved among land plants.</title>
        <authorList>
            <person name="Honkanen S."/>
            <person name="Jones V.A."/>
            <person name="Morieri G."/>
            <person name="Champion C."/>
            <person name="Hetherington A.J."/>
            <person name="Kelly S."/>
            <person name="Saint-Marcoux D."/>
            <person name="Proust H."/>
            <person name="Prescott H."/>
            <person name="Dolan L."/>
        </authorList>
    </citation>
    <scope>NUCLEOTIDE SEQUENCE [LARGE SCALE GENOMIC DNA]</scope>
    <source>
        <tissue evidence="2">Whole gametophyte</tissue>
    </source>
</reference>
<dbReference type="AlphaFoldDB" id="A0A176W852"/>
<protein>
    <submittedName>
        <fullName evidence="2">Uncharacterized protein</fullName>
    </submittedName>
</protein>
<feature type="region of interest" description="Disordered" evidence="1">
    <location>
        <begin position="80"/>
        <end position="129"/>
    </location>
</feature>
<feature type="compositionally biased region" description="Polar residues" evidence="1">
    <location>
        <begin position="91"/>
        <end position="106"/>
    </location>
</feature>
<organism evidence="2 3">
    <name type="scientific">Marchantia polymorpha subsp. ruderalis</name>
    <dbReference type="NCBI Taxonomy" id="1480154"/>
    <lineage>
        <taxon>Eukaryota</taxon>
        <taxon>Viridiplantae</taxon>
        <taxon>Streptophyta</taxon>
        <taxon>Embryophyta</taxon>
        <taxon>Marchantiophyta</taxon>
        <taxon>Marchantiopsida</taxon>
        <taxon>Marchantiidae</taxon>
        <taxon>Marchantiales</taxon>
        <taxon>Marchantiaceae</taxon>
        <taxon>Marchantia</taxon>
    </lineage>
</organism>
<proteinExistence type="predicted"/>
<keyword evidence="3" id="KW-1185">Reference proteome</keyword>
<dbReference type="Proteomes" id="UP000077202">
    <property type="component" value="Unassembled WGS sequence"/>
</dbReference>
<sequence>MDHHHLTWQASDEHVKVDSQLALGERLCRSRGDSRVLYFAYGVSSFPLSFRSGFGFRRAKQKGSNKLDAATGLPVRSPVAAFERKDGGVESQISTKRAEKQGSTAQLGGEGPWAPRHMASSSSWGQSSTIPRSSFRYVRMHPG</sequence>
<comment type="caution">
    <text evidence="2">The sequence shown here is derived from an EMBL/GenBank/DDBJ whole genome shotgun (WGS) entry which is preliminary data.</text>
</comment>
<gene>
    <name evidence="2" type="ORF">AXG93_2490s1270</name>
</gene>
<name>A0A176W852_MARPO</name>
<evidence type="ECO:0000256" key="1">
    <source>
        <dbReference type="SAM" id="MobiDB-lite"/>
    </source>
</evidence>